<evidence type="ECO:0000313" key="1">
    <source>
        <dbReference type="EMBL" id="KAJ8939414.1"/>
    </source>
</evidence>
<sequence>MPRRDQKPMQTSRSISYRKSISLCNRFLVAYSYYLRATKVERDGVVKAQPTLKQATKNSRKIRRTMFAMKNLKRTNKRVYDFHEHQRKGHVLNFKNVSLSNFSVANSISYEALKSDVPGVAFSAETG</sequence>
<reference evidence="1" key="1">
    <citation type="journal article" date="2023" name="Insect Mol. Biol.">
        <title>Genome sequencing provides insights into the evolution of gene families encoding plant cell wall-degrading enzymes in longhorned beetles.</title>
        <authorList>
            <person name="Shin N.R."/>
            <person name="Okamura Y."/>
            <person name="Kirsch R."/>
            <person name="Pauchet Y."/>
        </authorList>
    </citation>
    <scope>NUCLEOTIDE SEQUENCE</scope>
    <source>
        <strain evidence="1">AMC_N1</strain>
    </source>
</reference>
<keyword evidence="2" id="KW-1185">Reference proteome</keyword>
<dbReference type="AlphaFoldDB" id="A0AAV8XLG0"/>
<comment type="caution">
    <text evidence="1">The sequence shown here is derived from an EMBL/GenBank/DDBJ whole genome shotgun (WGS) entry which is preliminary data.</text>
</comment>
<dbReference type="EMBL" id="JAPWTK010000490">
    <property type="protein sequence ID" value="KAJ8939414.1"/>
    <property type="molecule type" value="Genomic_DNA"/>
</dbReference>
<gene>
    <name evidence="1" type="ORF">NQ318_020868</name>
</gene>
<name>A0AAV8XLG0_9CUCU</name>
<proteinExistence type="predicted"/>
<dbReference type="Proteomes" id="UP001162162">
    <property type="component" value="Unassembled WGS sequence"/>
</dbReference>
<organism evidence="1 2">
    <name type="scientific">Aromia moschata</name>
    <dbReference type="NCBI Taxonomy" id="1265417"/>
    <lineage>
        <taxon>Eukaryota</taxon>
        <taxon>Metazoa</taxon>
        <taxon>Ecdysozoa</taxon>
        <taxon>Arthropoda</taxon>
        <taxon>Hexapoda</taxon>
        <taxon>Insecta</taxon>
        <taxon>Pterygota</taxon>
        <taxon>Neoptera</taxon>
        <taxon>Endopterygota</taxon>
        <taxon>Coleoptera</taxon>
        <taxon>Polyphaga</taxon>
        <taxon>Cucujiformia</taxon>
        <taxon>Chrysomeloidea</taxon>
        <taxon>Cerambycidae</taxon>
        <taxon>Cerambycinae</taxon>
        <taxon>Callichromatini</taxon>
        <taxon>Aromia</taxon>
    </lineage>
</organism>
<protein>
    <submittedName>
        <fullName evidence="1">Uncharacterized protein</fullName>
    </submittedName>
</protein>
<accession>A0AAV8XLG0</accession>
<evidence type="ECO:0000313" key="2">
    <source>
        <dbReference type="Proteomes" id="UP001162162"/>
    </source>
</evidence>